<dbReference type="EMBL" id="JACHKY010000002">
    <property type="protein sequence ID" value="MBB4797986.1"/>
    <property type="molecule type" value="Genomic_DNA"/>
</dbReference>
<sequence length="138" mass="14998">MSAKLNGQPKSLGANRVQVVVSHRRPHLMMFAPHGQAARCRTSGSSVSLAGQRGAVSRSAAFTLPFVSLSIWNARAGDGRLRPRRMREACERSQSMTLASHRSSRRLASIQVLSLVMGGKCMICTMVVKLECAYRALA</sequence>
<proteinExistence type="predicted"/>
<evidence type="ECO:0000313" key="1">
    <source>
        <dbReference type="EMBL" id="MBB4797986.1"/>
    </source>
</evidence>
<keyword evidence="2" id="KW-1185">Reference proteome</keyword>
<protein>
    <submittedName>
        <fullName evidence="1">Uncharacterized protein</fullName>
    </submittedName>
</protein>
<dbReference type="AlphaFoldDB" id="A0A7W7N430"/>
<gene>
    <name evidence="1" type="ORF">HNP32_001710</name>
</gene>
<accession>A0A7W7N430</accession>
<comment type="caution">
    <text evidence="1">The sequence shown here is derived from an EMBL/GenBank/DDBJ whole genome shotgun (WGS) entry which is preliminary data.</text>
</comment>
<name>A0A7W7N430_9CAUL</name>
<organism evidence="1 2">
    <name type="scientific">Brevundimonas bullata</name>
    <dbReference type="NCBI Taxonomy" id="13160"/>
    <lineage>
        <taxon>Bacteria</taxon>
        <taxon>Pseudomonadati</taxon>
        <taxon>Pseudomonadota</taxon>
        <taxon>Alphaproteobacteria</taxon>
        <taxon>Caulobacterales</taxon>
        <taxon>Caulobacteraceae</taxon>
        <taxon>Brevundimonas</taxon>
    </lineage>
</organism>
<evidence type="ECO:0000313" key="2">
    <source>
        <dbReference type="Proteomes" id="UP000539957"/>
    </source>
</evidence>
<dbReference type="Proteomes" id="UP000539957">
    <property type="component" value="Unassembled WGS sequence"/>
</dbReference>
<reference evidence="1 2" key="1">
    <citation type="submission" date="2020-08" db="EMBL/GenBank/DDBJ databases">
        <title>Functional genomics of gut bacteria from endangered species of beetles.</title>
        <authorList>
            <person name="Carlos-Shanley C."/>
        </authorList>
    </citation>
    <scope>NUCLEOTIDE SEQUENCE [LARGE SCALE GENOMIC DNA]</scope>
    <source>
        <strain evidence="1 2">S00123</strain>
    </source>
</reference>